<name>A0A6A4S5L0_SCOMX</name>
<dbReference type="AlphaFoldDB" id="A0A6A4S5L0"/>
<dbReference type="EMBL" id="VEVO01000018">
    <property type="protein sequence ID" value="KAF0027565.1"/>
    <property type="molecule type" value="Genomic_DNA"/>
</dbReference>
<sequence length="76" mass="8680">MEDVPFGIRRGQSHDDGTDDNPLHTCHIEQWHRWKRKLICDVPIRAVVFCDSLIDSQYSTGAVHPSDFESSVNTVL</sequence>
<proteinExistence type="predicted"/>
<organism evidence="2 3">
    <name type="scientific">Scophthalmus maximus</name>
    <name type="common">Turbot</name>
    <name type="synonym">Psetta maxima</name>
    <dbReference type="NCBI Taxonomy" id="52904"/>
    <lineage>
        <taxon>Eukaryota</taxon>
        <taxon>Metazoa</taxon>
        <taxon>Chordata</taxon>
        <taxon>Craniata</taxon>
        <taxon>Vertebrata</taxon>
        <taxon>Euteleostomi</taxon>
        <taxon>Actinopterygii</taxon>
        <taxon>Neopterygii</taxon>
        <taxon>Teleostei</taxon>
        <taxon>Neoteleostei</taxon>
        <taxon>Acanthomorphata</taxon>
        <taxon>Carangaria</taxon>
        <taxon>Pleuronectiformes</taxon>
        <taxon>Pleuronectoidei</taxon>
        <taxon>Scophthalmidae</taxon>
        <taxon>Scophthalmus</taxon>
    </lineage>
</organism>
<evidence type="ECO:0000313" key="2">
    <source>
        <dbReference type="EMBL" id="KAF0027565.1"/>
    </source>
</evidence>
<gene>
    <name evidence="2" type="ORF">F2P81_020306</name>
</gene>
<comment type="caution">
    <text evidence="2">The sequence shown here is derived from an EMBL/GenBank/DDBJ whole genome shotgun (WGS) entry which is preliminary data.</text>
</comment>
<accession>A0A6A4S5L0</accession>
<protein>
    <submittedName>
        <fullName evidence="2">Uncharacterized protein</fullName>
    </submittedName>
</protein>
<reference evidence="2 3" key="1">
    <citation type="submission" date="2019-06" db="EMBL/GenBank/DDBJ databases">
        <title>Draft genomes of female and male turbot (Scophthalmus maximus).</title>
        <authorList>
            <person name="Xu H."/>
            <person name="Xu X.-W."/>
            <person name="Shao C."/>
            <person name="Chen S."/>
        </authorList>
    </citation>
    <scope>NUCLEOTIDE SEQUENCE [LARGE SCALE GENOMIC DNA]</scope>
    <source>
        <strain evidence="2">Ysfricsl-2016a</strain>
        <tissue evidence="2">Blood</tissue>
    </source>
</reference>
<evidence type="ECO:0000313" key="3">
    <source>
        <dbReference type="Proteomes" id="UP000438429"/>
    </source>
</evidence>
<dbReference type="Proteomes" id="UP000438429">
    <property type="component" value="Unassembled WGS sequence"/>
</dbReference>
<feature type="region of interest" description="Disordered" evidence="1">
    <location>
        <begin position="1"/>
        <end position="22"/>
    </location>
</feature>
<evidence type="ECO:0000256" key="1">
    <source>
        <dbReference type="SAM" id="MobiDB-lite"/>
    </source>
</evidence>